<dbReference type="AlphaFoldDB" id="A0A2H0PY80"/>
<dbReference type="EMBL" id="PCXE01000022">
    <property type="protein sequence ID" value="PIR26496.1"/>
    <property type="molecule type" value="Genomic_DNA"/>
</dbReference>
<sequence>MANWSEFDKGVFLVNVLGIVYNPATKKILIGRRESDPYIKELSWTFPGGRPAYEKELEQYLQEQIKIKTNLDVQVEKIVFAKTYPEKREFLSIYYLCTVASGTEQTSQAKEKFVEIQWVKPTQVKEFFTTSLHPKLFEYLKTLE</sequence>
<protein>
    <recommendedName>
        <fullName evidence="1">Nudix hydrolase domain-containing protein</fullName>
    </recommendedName>
</protein>
<organism evidence="2 3">
    <name type="scientific">Candidatus Brennerbacteria bacterium CG11_big_fil_rev_8_21_14_0_20_43_10</name>
    <dbReference type="NCBI Taxonomy" id="1974523"/>
    <lineage>
        <taxon>Bacteria</taxon>
        <taxon>Candidatus Brenneribacteriota</taxon>
    </lineage>
</organism>
<dbReference type="PROSITE" id="PS51462">
    <property type="entry name" value="NUDIX"/>
    <property type="match status" value="1"/>
</dbReference>
<evidence type="ECO:0000313" key="3">
    <source>
        <dbReference type="Proteomes" id="UP000236846"/>
    </source>
</evidence>
<comment type="caution">
    <text evidence="2">The sequence shown here is derived from an EMBL/GenBank/DDBJ whole genome shotgun (WGS) entry which is preliminary data.</text>
</comment>
<evidence type="ECO:0000259" key="1">
    <source>
        <dbReference type="PROSITE" id="PS51462"/>
    </source>
</evidence>
<name>A0A2H0PY80_9BACT</name>
<dbReference type="Pfam" id="PF00293">
    <property type="entry name" value="NUDIX"/>
    <property type="match status" value="1"/>
</dbReference>
<feature type="domain" description="Nudix hydrolase" evidence="1">
    <location>
        <begin position="11"/>
        <end position="142"/>
    </location>
</feature>
<dbReference type="SUPFAM" id="SSF55811">
    <property type="entry name" value="Nudix"/>
    <property type="match status" value="1"/>
</dbReference>
<dbReference type="Proteomes" id="UP000236846">
    <property type="component" value="Unassembled WGS sequence"/>
</dbReference>
<proteinExistence type="predicted"/>
<dbReference type="Gene3D" id="3.90.79.10">
    <property type="entry name" value="Nucleoside Triphosphate Pyrophosphohydrolase"/>
    <property type="match status" value="1"/>
</dbReference>
<dbReference type="InterPro" id="IPR015797">
    <property type="entry name" value="NUDIX_hydrolase-like_dom_sf"/>
</dbReference>
<reference evidence="2 3" key="1">
    <citation type="submission" date="2017-09" db="EMBL/GenBank/DDBJ databases">
        <title>Depth-based differentiation of microbial function through sediment-hosted aquifers and enrichment of novel symbionts in the deep terrestrial subsurface.</title>
        <authorList>
            <person name="Probst A.J."/>
            <person name="Ladd B."/>
            <person name="Jarett J.K."/>
            <person name="Geller-Mcgrath D.E."/>
            <person name="Sieber C.M."/>
            <person name="Emerson J.B."/>
            <person name="Anantharaman K."/>
            <person name="Thomas B.C."/>
            <person name="Malmstrom R."/>
            <person name="Stieglmeier M."/>
            <person name="Klingl A."/>
            <person name="Woyke T."/>
            <person name="Ryan C.M."/>
            <person name="Banfield J.F."/>
        </authorList>
    </citation>
    <scope>NUCLEOTIDE SEQUENCE [LARGE SCALE GENOMIC DNA]</scope>
    <source>
        <strain evidence="2">CG11_big_fil_rev_8_21_14_0_20_43_10</strain>
    </source>
</reference>
<evidence type="ECO:0000313" key="2">
    <source>
        <dbReference type="EMBL" id="PIR26496.1"/>
    </source>
</evidence>
<dbReference type="InterPro" id="IPR000086">
    <property type="entry name" value="NUDIX_hydrolase_dom"/>
</dbReference>
<gene>
    <name evidence="2" type="ORF">COV41_01360</name>
</gene>
<accession>A0A2H0PY80</accession>